<evidence type="ECO:0000313" key="2">
    <source>
        <dbReference type="Proteomes" id="UP000005113"/>
    </source>
</evidence>
<accession>J1I5V7</accession>
<dbReference type="Proteomes" id="UP000005113">
    <property type="component" value="Unassembled WGS sequence"/>
</dbReference>
<dbReference type="AlphaFoldDB" id="J1I5V7"/>
<sequence>MKALAIFLLSSLFFGHLNLLQMKQRELFLAKQQQYQEDTALYEETLAQYQELHSLYQELPAEDPDRPSLKAALLKTKAGLKAFKPQLKMDKANLEQLFLALKEEDIPKEQYRKLLADFFKGTSKVLKSRIGKSPKLKESTPLSIFQSQLAQFFKQIPGPLSKQLNKEVKAIPIDTNVEDFLAAFLAILEKYSQEDQIKANWFNTFSIKEENLLKKISYQQLESILDQALAKDDFLTEEELEEKKKREIEEKKEADSTYREELAKFRKTLKEGKSELVFELFNLGVKPLEKESGLEYCISAKELVEHLGKLNTGHPLVRAELIKQLAAQLDSSKHYSIEELSTKILSSLTLSPIFSENLFCQEFYDVKKHQLIKKDPVSSELYPDNWVRSCFDKGLLRTQVGREVAIVQLKEKIEAWFKKLQPSIKDPNISNYCLNKKRWKASLSYLFSASTATGLKIPLLEDYFLAKMDQIDPKEDHLYMKDFATEAWDDFLGDKEFQRVDPFNNLLAEEIKQLADSAVVLLSPAKEWEKAIRASRCQGPKPLLLEPIDAVYNLAQMPITFSLQGEERLAHFDKVTIGFPLKYVYGIAPGVGNSLRQVAFLSFDESKSPVIARGAKIANMEISSLTSDGIRRQRNRNSMDSYWVFSVRAEIDLFSILGIDTTALSTLDEDEIPFYLLEEIRKYFGSSVSIGPISFDINNPEIKIDYLAKMEVQLSSYPKGIESLLLQNHLRGPVKFNPIPNYGLKVDDEHKASLFWEQTPKVKK</sequence>
<name>J1I5V7_9BACT</name>
<dbReference type="HOGENOM" id="CLU_365189_0_0_10"/>
<gene>
    <name evidence="1" type="ORF">SapgrDRAFT_2471</name>
</gene>
<dbReference type="EMBL" id="JH719942">
    <property type="protein sequence ID" value="EJF54130.1"/>
    <property type="molecule type" value="Genomic_DNA"/>
</dbReference>
<organism evidence="1 2">
    <name type="scientific">Saprospira grandis DSM 2844</name>
    <dbReference type="NCBI Taxonomy" id="694433"/>
    <lineage>
        <taxon>Bacteria</taxon>
        <taxon>Pseudomonadati</taxon>
        <taxon>Bacteroidota</taxon>
        <taxon>Saprospiria</taxon>
        <taxon>Saprospirales</taxon>
        <taxon>Saprospiraceae</taxon>
        <taxon>Saprospira</taxon>
    </lineage>
</organism>
<reference evidence="2" key="1">
    <citation type="journal article" date="2012" name="Stand. Genomic Sci.">
        <title>Permanent draft genome sequence of the gliding predator Saprospira grandis strain Sa g1 (= HR1).</title>
        <authorList>
            <person name="Mavromatis K."/>
            <person name="Chertkov O."/>
            <person name="Lapidus A."/>
            <person name="Nolan M."/>
            <person name="Lucas S."/>
            <person name="Tice H."/>
            <person name="Del Rio T.G."/>
            <person name="Cheng J.F."/>
            <person name="Han C."/>
            <person name="Tapia R."/>
            <person name="Bruce D."/>
            <person name="Goodwin L.A."/>
            <person name="Pitluck S."/>
            <person name="Huntemann M."/>
            <person name="Liolios K."/>
            <person name="Pagani I."/>
            <person name="Ivanova N."/>
            <person name="Mikhailova N."/>
            <person name="Pati A."/>
            <person name="Chen A."/>
            <person name="Palaniappan K."/>
            <person name="Land M."/>
            <person name="Brambilla E.M."/>
            <person name="Rohde M."/>
            <person name="Spring S."/>
            <person name="Goker M."/>
            <person name="Detter J.C."/>
            <person name="Bristow J."/>
            <person name="Eisen J.A."/>
            <person name="Markowitz V."/>
            <person name="Hugenholtz P."/>
            <person name="Kyrpides N.C."/>
            <person name="Klenk H.P."/>
            <person name="Woyke T."/>
        </authorList>
    </citation>
    <scope>NUCLEOTIDE SEQUENCE [LARGE SCALE GENOMIC DNA]</scope>
    <source>
        <strain evidence="2">DSM 2844</strain>
    </source>
</reference>
<proteinExistence type="predicted"/>
<dbReference type="RefSeq" id="WP_002659862.1">
    <property type="nucleotide sequence ID" value="NZ_JH719942.1"/>
</dbReference>
<evidence type="ECO:0000313" key="1">
    <source>
        <dbReference type="EMBL" id="EJF54130.1"/>
    </source>
</evidence>
<dbReference type="OrthoDB" id="9816662at2"/>
<protein>
    <submittedName>
        <fullName evidence="1">Uncharacterized protein</fullName>
    </submittedName>
</protein>